<organism evidence="1 2">
    <name type="scientific">Lysinibacillus louembei</name>
    <dbReference type="NCBI Taxonomy" id="1470088"/>
    <lineage>
        <taxon>Bacteria</taxon>
        <taxon>Bacillati</taxon>
        <taxon>Bacillota</taxon>
        <taxon>Bacilli</taxon>
        <taxon>Bacillales</taxon>
        <taxon>Bacillaceae</taxon>
        <taxon>Lysinibacillus</taxon>
    </lineage>
</organism>
<protein>
    <submittedName>
        <fullName evidence="1">Uncharacterized protein</fullName>
    </submittedName>
</protein>
<keyword evidence="2" id="KW-1185">Reference proteome</keyword>
<accession>A0ABZ0RTD5</accession>
<sequence>MSLAHDFKIYQEEIELIRVQTRVECDLYSIIACVIRERENSKDISLREVSQRRKTQFSEKMWGDSGFADFVILERNQKFDKPYGAIEVKTMIKNLNDNSQQLKNHLDFYKKVIYTNGLKWRYYEVDNLPKPVWECELGELCRNEKWNERSRVEVQISNEKIHWNSEESWEKLLDGLEKINWR</sequence>
<dbReference type="RefSeq" id="WP_319835871.1">
    <property type="nucleotide sequence ID" value="NZ_CP137624.1"/>
</dbReference>
<dbReference type="Proteomes" id="UP001322664">
    <property type="component" value="Chromosome"/>
</dbReference>
<dbReference type="EMBL" id="CP137624">
    <property type="protein sequence ID" value="WPK10679.1"/>
    <property type="molecule type" value="Genomic_DNA"/>
</dbReference>
<proteinExistence type="predicted"/>
<evidence type="ECO:0000313" key="2">
    <source>
        <dbReference type="Proteomes" id="UP001322664"/>
    </source>
</evidence>
<reference evidence="1 2" key="1">
    <citation type="submission" date="2023-09" db="EMBL/GenBank/DDBJ databases">
        <authorList>
            <person name="Page C.A."/>
            <person name="Perez-Diaz I.M."/>
        </authorList>
    </citation>
    <scope>NUCLEOTIDE SEQUENCE [LARGE SCALE GENOMIC DNA]</scope>
    <source>
        <strain evidence="1 2">Ll15</strain>
    </source>
</reference>
<name>A0ABZ0RTD5_9BACI</name>
<evidence type="ECO:0000313" key="1">
    <source>
        <dbReference type="EMBL" id="WPK10679.1"/>
    </source>
</evidence>
<gene>
    <name evidence="1" type="ORF">R6U77_12380</name>
</gene>